<keyword evidence="13" id="KW-0703">Sarcoplasmic reticulum</keyword>
<evidence type="ECO:0000256" key="18">
    <source>
        <dbReference type="ARBA" id="ARBA00038148"/>
    </source>
</evidence>
<dbReference type="NCBIfam" id="TIGR01494">
    <property type="entry name" value="ATPase_P-type"/>
    <property type="match status" value="3"/>
</dbReference>
<evidence type="ECO:0000256" key="8">
    <source>
        <dbReference type="ARBA" id="ARBA00022741"/>
    </source>
</evidence>
<dbReference type="InterPro" id="IPR001757">
    <property type="entry name" value="P_typ_ATPase"/>
</dbReference>
<dbReference type="SUPFAM" id="SSF81665">
    <property type="entry name" value="Calcium ATPase, transmembrane domain M"/>
    <property type="match status" value="1"/>
</dbReference>
<keyword evidence="7" id="KW-0479">Metal-binding</keyword>
<feature type="transmembrane region" description="Helical" evidence="21">
    <location>
        <begin position="878"/>
        <end position="897"/>
    </location>
</feature>
<dbReference type="InterPro" id="IPR023298">
    <property type="entry name" value="ATPase_P-typ_TM_dom_sf"/>
</dbReference>
<dbReference type="SUPFAM" id="SSF56784">
    <property type="entry name" value="HAD-like"/>
    <property type="match status" value="1"/>
</dbReference>
<evidence type="ECO:0000256" key="4">
    <source>
        <dbReference type="ARBA" id="ARBA00022553"/>
    </source>
</evidence>
<keyword evidence="17 21" id="KW-0472">Membrane</keyword>
<dbReference type="FunFam" id="2.70.150.10:FF:000143">
    <property type="entry name" value="Calcium-transporting ATPase"/>
    <property type="match status" value="1"/>
</dbReference>
<dbReference type="InterPro" id="IPR005782">
    <property type="entry name" value="P-type_ATPase_IIA"/>
</dbReference>
<feature type="transmembrane region" description="Helical" evidence="21">
    <location>
        <begin position="947"/>
        <end position="966"/>
    </location>
</feature>
<evidence type="ECO:0000256" key="13">
    <source>
        <dbReference type="ARBA" id="ARBA00022951"/>
    </source>
</evidence>
<dbReference type="SFLD" id="SFLDF00027">
    <property type="entry name" value="p-type_atpase"/>
    <property type="match status" value="1"/>
</dbReference>
<dbReference type="InterPro" id="IPR006068">
    <property type="entry name" value="ATPase_P-typ_cation-transptr_C"/>
</dbReference>
<evidence type="ECO:0000256" key="6">
    <source>
        <dbReference type="ARBA" id="ARBA00022692"/>
    </source>
</evidence>
<comment type="similarity">
    <text evidence="18 21">Belongs to the cation transport ATPase (P-type) (TC 3.A.3) family.</text>
</comment>
<evidence type="ECO:0000313" key="25">
    <source>
        <dbReference type="Proteomes" id="UP001367676"/>
    </source>
</evidence>
<feature type="transmembrane region" description="Helical" evidence="21">
    <location>
        <begin position="743"/>
        <end position="762"/>
    </location>
</feature>
<dbReference type="GO" id="GO:0005388">
    <property type="term" value="F:P-type calcium transporter activity"/>
    <property type="evidence" value="ECO:0007669"/>
    <property type="project" value="UniProtKB-EC"/>
</dbReference>
<comment type="catalytic activity">
    <reaction evidence="19 21">
        <text>Ca(2+)(in) + ATP + H2O = Ca(2+)(out) + ADP + phosphate + H(+)</text>
        <dbReference type="Rhea" id="RHEA:18105"/>
        <dbReference type="ChEBI" id="CHEBI:15377"/>
        <dbReference type="ChEBI" id="CHEBI:15378"/>
        <dbReference type="ChEBI" id="CHEBI:29108"/>
        <dbReference type="ChEBI" id="CHEBI:30616"/>
        <dbReference type="ChEBI" id="CHEBI:43474"/>
        <dbReference type="ChEBI" id="CHEBI:456216"/>
        <dbReference type="EC" id="7.2.2.10"/>
    </reaction>
</comment>
<dbReference type="EMBL" id="JBBCAQ010000020">
    <property type="protein sequence ID" value="KAK7592963.1"/>
    <property type="molecule type" value="Genomic_DNA"/>
</dbReference>
<feature type="transmembrane region" description="Helical" evidence="21">
    <location>
        <begin position="783"/>
        <end position="807"/>
    </location>
</feature>
<keyword evidence="25" id="KW-1185">Reference proteome</keyword>
<keyword evidence="14" id="KW-1278">Translocase</keyword>
<dbReference type="InterPro" id="IPR018303">
    <property type="entry name" value="ATPase_P-typ_P_site"/>
</dbReference>
<sequence length="970" mass="106685">MNEKNARKPDTCELKVGKLKVLALFEEHDDLNETLTAFVEPFVILLILIANAVVGVWQERNAESAIEALKEYEPEMGKVVRADKSGVQKIRAKEIVPGDVVEISVGDKIPADIRLIKIYSTTLRIDQSILTGESISVIKHTDAIPDPRAVNQDKKNILFSGTNVAAGKARGVVMGTGLNTAIGKIRTEMTETEEIKTPLQQKLDEFGEQLSKVISVICVAVWAINIGHFNDPAHGGSWIKGAVYYFKIAVALAVAAIPEGLPAVITTCLALGTRRMAKKNAIVRSLPSVETLGCTSVICSDKTGTLTTNQMSVSRMFIFDKIEGSDASFSEFEITGSTYEPIGETFLKGQKVKASDYETLHELSTICVMCNDSAIDFNEFKQMFEKVGEATETALIVLAEKLNPFNVPKQGLDRRTSAIVVRQDIETKWKKEFTLEFSRDRKSMSSYCIPLKPSKLGTGPKLFVKGATEGVLDRCTHARIGQHKYPLNAALKSKILELTKQYGTGRDTLRCLALATADSPLRPEEMDLGDSNKFYTYEVNLTFVGVVGMLDPPRKEVFDSIQRCRAAGIRVIVITGDNKATAEAICRRIGVFGEDEDTAGKSYSGREFDDLPIASQKEAVARARLFSRVEPAHKSKIVEYLQSMNEISAMTGDGVNDAPALKKAEIGIAMGSGTAVAKSASEMVLADDNFSSIVAAVEEGRAIYNNMKQFIRYLISSNIGEVVSIFLTAALGLPEALIPVQLLWVNLVTDGLPATALGFNPPDLDIMSKPPRKSDESLISGWLFFRYLAIGGYVGAATVGAAAWWFMYSVEGPQMSYYQLTHHLSCTSNPEDFKGINCHVFHDPHPMTLALSVLVTIEMLNAMNSLSENQSLVKMPPWSNMWLIASMALSFGLHFVILHVEFLSTVFQVTPLSVEEWLTVMKFSIPVVLLDETLKFVARRFTDGKDYLHTVWGIVLMWAVFFAMILKGPI</sequence>
<dbReference type="GO" id="GO:0016887">
    <property type="term" value="F:ATP hydrolysis activity"/>
    <property type="evidence" value="ECO:0007669"/>
    <property type="project" value="InterPro"/>
</dbReference>
<evidence type="ECO:0000256" key="16">
    <source>
        <dbReference type="ARBA" id="ARBA00023065"/>
    </source>
</evidence>
<evidence type="ECO:0000256" key="1">
    <source>
        <dbReference type="ARBA" id="ARBA00004326"/>
    </source>
</evidence>
<keyword evidence="4" id="KW-0597">Phosphoprotein</keyword>
<dbReference type="GO" id="GO:0033017">
    <property type="term" value="C:sarcoplasmic reticulum membrane"/>
    <property type="evidence" value="ECO:0007669"/>
    <property type="project" value="UniProtKB-SubCell"/>
</dbReference>
<evidence type="ECO:0000259" key="23">
    <source>
        <dbReference type="Pfam" id="PF00689"/>
    </source>
</evidence>
<dbReference type="InterPro" id="IPR023214">
    <property type="entry name" value="HAD_sf"/>
</dbReference>
<comment type="caution">
    <text evidence="21">Lacks conserved residue(s) required for the propagation of feature annotation.</text>
</comment>
<comment type="subcellular location">
    <subcellularLocation>
        <location evidence="2">Endoplasmic reticulum membrane</location>
        <topology evidence="2">Multi-pass membrane protein</topology>
    </subcellularLocation>
    <subcellularLocation>
        <location evidence="21">Membrane</location>
        <topology evidence="21">Multi-pass membrane protein</topology>
    </subcellularLocation>
    <subcellularLocation>
        <location evidence="1">Sarcoplasmic reticulum membrane</location>
        <topology evidence="1">Multi-pass membrane protein</topology>
    </subcellularLocation>
</comment>
<dbReference type="InterPro" id="IPR036412">
    <property type="entry name" value="HAD-like_sf"/>
</dbReference>
<dbReference type="PRINTS" id="PR00119">
    <property type="entry name" value="CATATPASE"/>
</dbReference>
<dbReference type="FunFam" id="3.40.1110.10:FF:000003">
    <property type="entry name" value="Calcium-transporting ATPase"/>
    <property type="match status" value="1"/>
</dbReference>
<evidence type="ECO:0000256" key="19">
    <source>
        <dbReference type="ARBA" id="ARBA00048694"/>
    </source>
</evidence>
<dbReference type="SFLD" id="SFLDS00003">
    <property type="entry name" value="Haloacid_Dehalogenase"/>
    <property type="match status" value="1"/>
</dbReference>
<evidence type="ECO:0000256" key="2">
    <source>
        <dbReference type="ARBA" id="ARBA00004477"/>
    </source>
</evidence>
<dbReference type="GO" id="GO:0046872">
    <property type="term" value="F:metal ion binding"/>
    <property type="evidence" value="ECO:0007669"/>
    <property type="project" value="UniProtKB-KW"/>
</dbReference>
<dbReference type="PANTHER" id="PTHR42861">
    <property type="entry name" value="CALCIUM-TRANSPORTING ATPASE"/>
    <property type="match status" value="1"/>
</dbReference>
<gene>
    <name evidence="24" type="ORF">V9T40_007715</name>
</gene>
<name>A0AAN9TI56_9HEMI</name>
<evidence type="ECO:0000256" key="15">
    <source>
        <dbReference type="ARBA" id="ARBA00022989"/>
    </source>
</evidence>
<dbReference type="AlphaFoldDB" id="A0AAN9TI56"/>
<keyword evidence="15 21" id="KW-1133">Transmembrane helix</keyword>
<dbReference type="Gene3D" id="2.70.150.10">
    <property type="entry name" value="Calcium-transporting ATPase, cytoplasmic transduction domain A"/>
    <property type="match status" value="1"/>
</dbReference>
<dbReference type="Pfam" id="PF13246">
    <property type="entry name" value="Cation_ATPase"/>
    <property type="match status" value="1"/>
</dbReference>
<keyword evidence="5 21" id="KW-0109">Calcium transport</keyword>
<feature type="transmembrane region" description="Helical" evidence="21">
    <location>
        <begin position="210"/>
        <end position="228"/>
    </location>
</feature>
<dbReference type="SUPFAM" id="SSF81653">
    <property type="entry name" value="Calcium ATPase, transduction domain A"/>
    <property type="match status" value="1"/>
</dbReference>
<keyword evidence="3 21" id="KW-0813">Transport</keyword>
<evidence type="ECO:0000256" key="21">
    <source>
        <dbReference type="RuleBase" id="RU361146"/>
    </source>
</evidence>
<dbReference type="Pfam" id="PF08282">
    <property type="entry name" value="Hydrolase_3"/>
    <property type="match status" value="1"/>
</dbReference>
<feature type="transmembrane region" description="Helical" evidence="21">
    <location>
        <begin position="710"/>
        <end position="731"/>
    </location>
</feature>
<keyword evidence="10 21" id="KW-0106">Calcium</keyword>
<feature type="transmembrane region" description="Helical" evidence="21">
    <location>
        <begin position="35"/>
        <end position="57"/>
    </location>
</feature>
<evidence type="ECO:0000259" key="22">
    <source>
        <dbReference type="Pfam" id="PF00122"/>
    </source>
</evidence>
<dbReference type="Gene3D" id="3.40.50.1000">
    <property type="entry name" value="HAD superfamily/HAD-like"/>
    <property type="match status" value="1"/>
</dbReference>
<dbReference type="Proteomes" id="UP001367676">
    <property type="component" value="Unassembled WGS sequence"/>
</dbReference>
<keyword evidence="9" id="KW-0256">Endoplasmic reticulum</keyword>
<evidence type="ECO:0000256" key="20">
    <source>
        <dbReference type="ARBA" id="ARBA00054278"/>
    </source>
</evidence>
<keyword evidence="6 21" id="KW-0812">Transmembrane</keyword>
<dbReference type="InterPro" id="IPR044492">
    <property type="entry name" value="P_typ_ATPase_HD_dom"/>
</dbReference>
<evidence type="ECO:0000256" key="17">
    <source>
        <dbReference type="ARBA" id="ARBA00023136"/>
    </source>
</evidence>
<dbReference type="PROSITE" id="PS00154">
    <property type="entry name" value="ATPASE_E1_E2"/>
    <property type="match status" value="1"/>
</dbReference>
<dbReference type="NCBIfam" id="TIGR01116">
    <property type="entry name" value="ATPase-IIA1_Ca"/>
    <property type="match status" value="1"/>
</dbReference>
<comment type="function">
    <text evidence="21">Catalyzes the hydrolysis of ATP coupled with the transport of calcium.</text>
</comment>
<evidence type="ECO:0000313" key="24">
    <source>
        <dbReference type="EMBL" id="KAK7592963.1"/>
    </source>
</evidence>
<keyword evidence="16 21" id="KW-0406">Ion transport</keyword>
<feature type="domain" description="P-type ATPase A" evidence="22">
    <location>
        <begin position="73"/>
        <end position="188"/>
    </location>
</feature>
<dbReference type="Pfam" id="PF00122">
    <property type="entry name" value="E1-E2_ATPase"/>
    <property type="match status" value="1"/>
</dbReference>
<dbReference type="InterPro" id="IPR008250">
    <property type="entry name" value="ATPase_P-typ_transduc_dom_A_sf"/>
</dbReference>
<reference evidence="24 25" key="1">
    <citation type="submission" date="2024-03" db="EMBL/GenBank/DDBJ databases">
        <title>Adaptation during the transition from Ophiocordyceps entomopathogen to insect associate is accompanied by gene loss and intensified selection.</title>
        <authorList>
            <person name="Ward C.M."/>
            <person name="Onetto C.A."/>
            <person name="Borneman A.R."/>
        </authorList>
    </citation>
    <scope>NUCLEOTIDE SEQUENCE [LARGE SCALE GENOMIC DNA]</scope>
    <source>
        <strain evidence="24">AWRI1</strain>
        <tissue evidence="24">Single Adult Female</tissue>
    </source>
</reference>
<comment type="function">
    <text evidence="20">This magnesium-dependent enzyme catalyzes the hydrolysis of ATP coupled with the transport of calcium.</text>
</comment>
<evidence type="ECO:0000256" key="3">
    <source>
        <dbReference type="ARBA" id="ARBA00022448"/>
    </source>
</evidence>
<accession>A0AAN9TI56</accession>
<evidence type="ECO:0000256" key="9">
    <source>
        <dbReference type="ARBA" id="ARBA00022824"/>
    </source>
</evidence>
<dbReference type="GO" id="GO:0005524">
    <property type="term" value="F:ATP binding"/>
    <property type="evidence" value="ECO:0007669"/>
    <property type="project" value="UniProtKB-KW"/>
</dbReference>
<evidence type="ECO:0000256" key="10">
    <source>
        <dbReference type="ARBA" id="ARBA00022837"/>
    </source>
</evidence>
<dbReference type="SFLD" id="SFLDG00002">
    <property type="entry name" value="C1.7:_P-type_atpase_like"/>
    <property type="match status" value="1"/>
</dbReference>
<dbReference type="FunFam" id="3.40.50.1000:FF:000005">
    <property type="entry name" value="Calcium-transporting ATPase 1"/>
    <property type="match status" value="1"/>
</dbReference>
<dbReference type="Pfam" id="PF00689">
    <property type="entry name" value="Cation_ATPase_C"/>
    <property type="match status" value="1"/>
</dbReference>
<dbReference type="Gene3D" id="3.40.1110.10">
    <property type="entry name" value="Calcium-transporting ATPase, cytoplasmic domain N"/>
    <property type="match status" value="1"/>
</dbReference>
<dbReference type="Gene3D" id="1.20.1110.10">
    <property type="entry name" value="Calcium-transporting ATPase, transmembrane domain"/>
    <property type="match status" value="1"/>
</dbReference>
<feature type="transmembrane region" description="Helical" evidence="21">
    <location>
        <begin position="248"/>
        <end position="271"/>
    </location>
</feature>
<feature type="domain" description="Cation-transporting P-type ATPase C-terminal" evidence="23">
    <location>
        <begin position="734"/>
        <end position="936"/>
    </location>
</feature>
<dbReference type="SUPFAM" id="SSF81660">
    <property type="entry name" value="Metal cation-transporting ATPase, ATP-binding domain N"/>
    <property type="match status" value="1"/>
</dbReference>
<evidence type="ECO:0000256" key="14">
    <source>
        <dbReference type="ARBA" id="ARBA00022967"/>
    </source>
</evidence>
<evidence type="ECO:0000256" key="12">
    <source>
        <dbReference type="ARBA" id="ARBA00022842"/>
    </source>
</evidence>
<dbReference type="InterPro" id="IPR023299">
    <property type="entry name" value="ATPase_P-typ_cyto_dom_N"/>
</dbReference>
<dbReference type="InterPro" id="IPR059000">
    <property type="entry name" value="ATPase_P-type_domA"/>
</dbReference>
<comment type="caution">
    <text evidence="24">The sequence shown here is derived from an EMBL/GenBank/DDBJ whole genome shotgun (WGS) entry which is preliminary data.</text>
</comment>
<dbReference type="EC" id="7.2.2.10" evidence="21"/>
<keyword evidence="11 21" id="KW-0067">ATP-binding</keyword>
<keyword evidence="12" id="KW-0460">Magnesium</keyword>
<protein>
    <recommendedName>
        <fullName evidence="21">Calcium-transporting ATPase</fullName>
        <ecNumber evidence="21">7.2.2.10</ecNumber>
    </recommendedName>
</protein>
<organism evidence="24 25">
    <name type="scientific">Parthenolecanium corni</name>
    <dbReference type="NCBI Taxonomy" id="536013"/>
    <lineage>
        <taxon>Eukaryota</taxon>
        <taxon>Metazoa</taxon>
        <taxon>Ecdysozoa</taxon>
        <taxon>Arthropoda</taxon>
        <taxon>Hexapoda</taxon>
        <taxon>Insecta</taxon>
        <taxon>Pterygota</taxon>
        <taxon>Neoptera</taxon>
        <taxon>Paraneoptera</taxon>
        <taxon>Hemiptera</taxon>
        <taxon>Sternorrhyncha</taxon>
        <taxon>Coccoidea</taxon>
        <taxon>Coccidae</taxon>
        <taxon>Parthenolecanium</taxon>
    </lineage>
</organism>
<evidence type="ECO:0000256" key="7">
    <source>
        <dbReference type="ARBA" id="ARBA00022723"/>
    </source>
</evidence>
<dbReference type="FunFam" id="1.20.1110.10:FF:000065">
    <property type="entry name" value="Sarcoplasmic/endoplasmic reticulum calcium ATPase 1"/>
    <property type="match status" value="2"/>
</dbReference>
<evidence type="ECO:0000256" key="5">
    <source>
        <dbReference type="ARBA" id="ARBA00022568"/>
    </source>
</evidence>
<dbReference type="CDD" id="cd02083">
    <property type="entry name" value="P-type_ATPase_SERCA"/>
    <property type="match status" value="1"/>
</dbReference>
<keyword evidence="8 21" id="KW-0547">Nucleotide-binding</keyword>
<proteinExistence type="inferred from homology"/>
<evidence type="ECO:0000256" key="11">
    <source>
        <dbReference type="ARBA" id="ARBA00022840"/>
    </source>
</evidence>